<feature type="compositionally biased region" description="Low complexity" evidence="1">
    <location>
        <begin position="1092"/>
        <end position="1109"/>
    </location>
</feature>
<feature type="compositionally biased region" description="Basic and acidic residues" evidence="1">
    <location>
        <begin position="713"/>
        <end position="722"/>
    </location>
</feature>
<feature type="compositionally biased region" description="Polar residues" evidence="1">
    <location>
        <begin position="516"/>
        <end position="534"/>
    </location>
</feature>
<dbReference type="OrthoDB" id="3357948at2759"/>
<feature type="compositionally biased region" description="Low complexity" evidence="1">
    <location>
        <begin position="10"/>
        <end position="24"/>
    </location>
</feature>
<feature type="compositionally biased region" description="Basic and acidic residues" evidence="1">
    <location>
        <begin position="244"/>
        <end position="258"/>
    </location>
</feature>
<evidence type="ECO:0000313" key="2">
    <source>
        <dbReference type="EMBL" id="KAF5345727.1"/>
    </source>
</evidence>
<feature type="compositionally biased region" description="Polar residues" evidence="1">
    <location>
        <begin position="472"/>
        <end position="483"/>
    </location>
</feature>
<feature type="compositionally biased region" description="Basic and acidic residues" evidence="1">
    <location>
        <begin position="946"/>
        <end position="965"/>
    </location>
</feature>
<organism evidence="2 3">
    <name type="scientific">Collybiopsis confluens</name>
    <dbReference type="NCBI Taxonomy" id="2823264"/>
    <lineage>
        <taxon>Eukaryota</taxon>
        <taxon>Fungi</taxon>
        <taxon>Dikarya</taxon>
        <taxon>Basidiomycota</taxon>
        <taxon>Agaricomycotina</taxon>
        <taxon>Agaricomycetes</taxon>
        <taxon>Agaricomycetidae</taxon>
        <taxon>Agaricales</taxon>
        <taxon>Marasmiineae</taxon>
        <taxon>Omphalotaceae</taxon>
        <taxon>Collybiopsis</taxon>
    </lineage>
</organism>
<evidence type="ECO:0000313" key="3">
    <source>
        <dbReference type="Proteomes" id="UP000518752"/>
    </source>
</evidence>
<feature type="compositionally biased region" description="Low complexity" evidence="1">
    <location>
        <begin position="889"/>
        <end position="900"/>
    </location>
</feature>
<feature type="region of interest" description="Disordered" evidence="1">
    <location>
        <begin position="1027"/>
        <end position="1109"/>
    </location>
</feature>
<reference evidence="2 3" key="1">
    <citation type="journal article" date="2020" name="ISME J.">
        <title>Uncovering the hidden diversity of litter-decomposition mechanisms in mushroom-forming fungi.</title>
        <authorList>
            <person name="Floudas D."/>
            <person name="Bentzer J."/>
            <person name="Ahren D."/>
            <person name="Johansson T."/>
            <person name="Persson P."/>
            <person name="Tunlid A."/>
        </authorList>
    </citation>
    <scope>NUCLEOTIDE SEQUENCE [LARGE SCALE GENOMIC DNA]</scope>
    <source>
        <strain evidence="2 3">CBS 406.79</strain>
    </source>
</reference>
<evidence type="ECO:0000256" key="1">
    <source>
        <dbReference type="SAM" id="MobiDB-lite"/>
    </source>
</evidence>
<feature type="compositionally biased region" description="Low complexity" evidence="1">
    <location>
        <begin position="160"/>
        <end position="170"/>
    </location>
</feature>
<feature type="compositionally biased region" description="Polar residues" evidence="1">
    <location>
        <begin position="823"/>
        <end position="836"/>
    </location>
</feature>
<feature type="compositionally biased region" description="Low complexity" evidence="1">
    <location>
        <begin position="966"/>
        <end position="980"/>
    </location>
</feature>
<gene>
    <name evidence="2" type="ORF">D9757_013305</name>
</gene>
<sequence length="1428" mass="154136">MAETHMRSLQSSQPGPGPSTGTSSRRNSKSRTASHPTAAWKENYVSSYDDFKVYSFGQPPDPDTLALASAALQDKRFRIVKREGDETSSSSDDSNEKTRKRVDITPRASLISLEAAASQHDGLPRSHLSQSKVNYYDRGSVNSEHRHPMELDGSVETESRSQMSRNSISSYDPGYDASSSRRDSRRSWDSSPSDAAEEISISSTRHSGGSRDQMVSYSGSGPSSSDLISISSSRRSSLSGSHSIRYDKHSADLSHREAQLSISTKSTNSGSDEYLAPTAATNHPDRSLSLQQSAFNTASFSSDLSTSDEFNLPYIMSGLPLNGNATSVEGVADESALDFVRSLADGRAIVGQGSSGSNRGRLFETWARATTISPFPEPSGSGSRRVEVGALAANTQSDNTLSSSIPNSQNSPARTASPPPSTSLLSLRSSSALPQPSSGTEESNFENSHLFTTPKRKKSLLLGSIGAFGTPRSPNSKSISDQISPVAPVSPSGTIGPSNAEDDFFSSQLPHRASELMSSAGTAPPSTLTAKSHFSSAAQPPSVLVVSPDILSNLPSLAGSRILGQTYSPAGHPPSGESESASLKSFHTFANDDSFQTRLMVWGGQDYGSRRREWLVRRERKGIYRSRDDQGARKRDREEAGGNYDLGEVDMELAANDNKGAKYRGMLIGTEEVWENFLLGRFIITREDVFSRNSAMGKDGSGQGKEANGAGPEVDRMSDRTKSSSVIKATLDPKAGPEGSDVRVTAKTSGDTGKPQQRIVIRRIRDDAPKAGIRPGHTPVSTLSPQSTLTPTKRSSISAIPENVEMLAPTLDHVSVSQTLASLSPTTTQETGNVAPSSLSLSSSRRSHFDSHHPAILVHRHSKVAAFSINRQYSRDRGGNHKGSNLHTSSPPSSSKPSSSQRPHIIMLAPRDVQEGRVIDRHDLVVAAFSPGHGSSLRNKGRRKSRDISAEKSEPKEGTKKDKGRLLGLSSLKGGQLDSSRPSEHSLEPKSLIKSDGQLQLNRNDAENTSSLGLRHISVKVLPGFEQAGRDPHDVVGTRSAPPVYHKTKKRPLDGKSKSTNGGNIRQEHKRENKDHTLDSSNSIRTTATRVSNVSSQIPGQSSSSSRPNIFKRFLPWDTPSSFSSSHSPPNISITASSDSAFHAIHTVDTEDTTPAQSINSEVSVPYVPPWMTLSTPEQQEMQRHVLGQLEHSFENVGLLPSTKDKKASGRRGTGGGGISSRLSHKKTDVLSYVPPDAYFMLLPLWPSETDPYSQHMFPFQNPGVSPEDRRYLLVFYKPLPTDSSRLSDLRKILLPGFHALARPVSYTELQATGVRVSEQGITVSGPLEEAFKHMPRSNASSGDNVSIQPIIIGTSNSRDGGIEFDPEALIELGLCSDMSDQRRPLPPGMVEEQFDSEQSMPVMLTKIGKAIMEMVWIGGLALTSFGS</sequence>
<feature type="compositionally biased region" description="Polar residues" evidence="1">
    <location>
        <begin position="260"/>
        <end position="271"/>
    </location>
</feature>
<feature type="region of interest" description="Disordered" evidence="1">
    <location>
        <begin position="823"/>
        <end position="847"/>
    </location>
</feature>
<feature type="compositionally biased region" description="Low complexity" evidence="1">
    <location>
        <begin position="411"/>
        <end position="438"/>
    </location>
</feature>
<feature type="compositionally biased region" description="Low complexity" evidence="1">
    <location>
        <begin position="778"/>
        <end position="792"/>
    </location>
</feature>
<feature type="compositionally biased region" description="Polar residues" evidence="1">
    <location>
        <begin position="394"/>
        <end position="410"/>
    </location>
</feature>
<feature type="region of interest" description="Disordered" evidence="1">
    <location>
        <begin position="394"/>
        <end position="451"/>
    </location>
</feature>
<dbReference type="EMBL" id="JAACJN010000368">
    <property type="protein sequence ID" value="KAF5345727.1"/>
    <property type="molecule type" value="Genomic_DNA"/>
</dbReference>
<feature type="compositionally biased region" description="Polar residues" evidence="1">
    <location>
        <begin position="1079"/>
        <end position="1091"/>
    </location>
</feature>
<name>A0A8H5CSA1_9AGAR</name>
<feature type="compositionally biased region" description="Basic and acidic residues" evidence="1">
    <location>
        <begin position="981"/>
        <end position="993"/>
    </location>
</feature>
<feature type="compositionally biased region" description="Low complexity" evidence="1">
    <location>
        <begin position="216"/>
        <end position="243"/>
    </location>
</feature>
<feature type="region of interest" description="Disordered" evidence="1">
    <location>
        <begin position="930"/>
        <end position="1002"/>
    </location>
</feature>
<feature type="region of interest" description="Disordered" evidence="1">
    <location>
        <begin position="81"/>
        <end position="285"/>
    </location>
</feature>
<feature type="compositionally biased region" description="Polar residues" evidence="1">
    <location>
        <begin position="746"/>
        <end position="755"/>
    </location>
</feature>
<comment type="caution">
    <text evidence="2">The sequence shown here is derived from an EMBL/GenBank/DDBJ whole genome shotgun (WGS) entry which is preliminary data.</text>
</comment>
<accession>A0A8H5CSA1</accession>
<feature type="region of interest" description="Disordered" evidence="1">
    <location>
        <begin position="1"/>
        <end position="39"/>
    </location>
</feature>
<protein>
    <submittedName>
        <fullName evidence="2">Uncharacterized protein</fullName>
    </submittedName>
</protein>
<proteinExistence type="predicted"/>
<feature type="compositionally biased region" description="Basic and acidic residues" evidence="1">
    <location>
        <begin position="94"/>
        <end position="104"/>
    </location>
</feature>
<feature type="compositionally biased region" description="Basic and acidic residues" evidence="1">
    <location>
        <begin position="179"/>
        <end position="188"/>
    </location>
</feature>
<dbReference type="Proteomes" id="UP000518752">
    <property type="component" value="Unassembled WGS sequence"/>
</dbReference>
<feature type="region of interest" description="Disordered" evidence="1">
    <location>
        <begin position="874"/>
        <end position="901"/>
    </location>
</feature>
<feature type="compositionally biased region" description="Polar residues" evidence="1">
    <location>
        <begin position="439"/>
        <end position="451"/>
    </location>
</feature>
<feature type="region of interest" description="Disordered" evidence="1">
    <location>
        <begin position="470"/>
        <end position="534"/>
    </location>
</feature>
<feature type="region of interest" description="Disordered" evidence="1">
    <location>
        <begin position="1201"/>
        <end position="1221"/>
    </location>
</feature>
<feature type="region of interest" description="Disordered" evidence="1">
    <location>
        <begin position="694"/>
        <end position="795"/>
    </location>
</feature>
<feature type="compositionally biased region" description="Basic and acidic residues" evidence="1">
    <location>
        <begin position="1066"/>
        <end position="1078"/>
    </location>
</feature>
<keyword evidence="3" id="KW-1185">Reference proteome</keyword>